<sequence>MISKRIHCKPKNDNYRRLALYIADASHKGEKCLQTWTAGCYAGQDYHLAIDEIKTTQKLNTRSQKEKTYHLIISFHPEDMQKLSGDDFHQIEKEFANALGFENHQRLCGVHINTDNPHMHVAYNMIDKEKFTRHDPFYDYHKRDKLCRELEKKYGLTADPGVEQQFTDYLEQKKSYITEALQSGSSWDELHRQLAGHGLVIQKRGNGLVIGAIGHKQSAGFHVRMSSLGKDFSRKKLENRRGTFVKTSGDHAIIEYFRRIPKNSKASDFQAKSGMKSFESYIRQNLESVKQAAAIATTWEDFHRDLAALGMEIKPRGAGYVLQDLGSKVRVPFSTTGLRIAQLKKKLGEFELSRGTYKPEKRYKPTRIRSGVSRKSYLPTRKKRKNTINKISGHLEDFFADDYDS</sequence>
<dbReference type="OrthoDB" id="5359237at2"/>
<dbReference type="InterPro" id="IPR005094">
    <property type="entry name" value="Endonuclease_MobA/VirD2"/>
</dbReference>
<reference evidence="3 4" key="1">
    <citation type="submission" date="2016-10" db="EMBL/GenBank/DDBJ databases">
        <authorList>
            <person name="de Groot N.N."/>
        </authorList>
    </citation>
    <scope>NUCLEOTIDE SEQUENCE [LARGE SCALE GENOMIC DNA]</scope>
    <source>
        <strain evidence="3 4">DSM 12130</strain>
    </source>
</reference>
<dbReference type="Pfam" id="PF22863">
    <property type="entry name" value="TraI_middle"/>
    <property type="match status" value="2"/>
</dbReference>
<feature type="domain" description="TraI-like middle" evidence="2">
    <location>
        <begin position="174"/>
        <end position="246"/>
    </location>
</feature>
<evidence type="ECO:0000313" key="4">
    <source>
        <dbReference type="Proteomes" id="UP000199073"/>
    </source>
</evidence>
<protein>
    <submittedName>
        <fullName evidence="3">Relaxase/Mobilisation nuclease domain-containing protein</fullName>
    </submittedName>
</protein>
<keyword evidence="4" id="KW-1185">Reference proteome</keyword>
<proteinExistence type="predicted"/>
<gene>
    <name evidence="3" type="ORF">SAMN05660330_01575</name>
</gene>
<dbReference type="NCBIfam" id="NF041893">
    <property type="entry name" value="TraI_MobP_relax"/>
    <property type="match status" value="1"/>
</dbReference>
<evidence type="ECO:0000313" key="3">
    <source>
        <dbReference type="EMBL" id="SDP01758.1"/>
    </source>
</evidence>
<dbReference type="InterPro" id="IPR054462">
    <property type="entry name" value="TraI_M"/>
</dbReference>
<evidence type="ECO:0000259" key="2">
    <source>
        <dbReference type="Pfam" id="PF22863"/>
    </source>
</evidence>
<dbReference type="Proteomes" id="UP000199073">
    <property type="component" value="Unassembled WGS sequence"/>
</dbReference>
<dbReference type="STRING" id="91360.SAMN05660330_01575"/>
<dbReference type="InterPro" id="IPR049751">
    <property type="entry name" value="TraI/MobA_relaxases"/>
</dbReference>
<dbReference type="EMBL" id="FNJI01000009">
    <property type="protein sequence ID" value="SDP01758.1"/>
    <property type="molecule type" value="Genomic_DNA"/>
</dbReference>
<feature type="domain" description="MobA/VirD2-like nuclease" evidence="1">
    <location>
        <begin position="21"/>
        <end position="156"/>
    </location>
</feature>
<dbReference type="RefSeq" id="WP_092221553.1">
    <property type="nucleotide sequence ID" value="NZ_FNJI01000009.1"/>
</dbReference>
<evidence type="ECO:0000259" key="1">
    <source>
        <dbReference type="Pfam" id="PF03432"/>
    </source>
</evidence>
<organism evidence="3 4">
    <name type="scientific">Desulforhopalus singaporensis</name>
    <dbReference type="NCBI Taxonomy" id="91360"/>
    <lineage>
        <taxon>Bacteria</taxon>
        <taxon>Pseudomonadati</taxon>
        <taxon>Thermodesulfobacteriota</taxon>
        <taxon>Desulfobulbia</taxon>
        <taxon>Desulfobulbales</taxon>
        <taxon>Desulfocapsaceae</taxon>
        <taxon>Desulforhopalus</taxon>
    </lineage>
</organism>
<dbReference type="Pfam" id="PF03432">
    <property type="entry name" value="Relaxase"/>
    <property type="match status" value="1"/>
</dbReference>
<feature type="domain" description="TraI-like middle" evidence="2">
    <location>
        <begin position="264"/>
        <end position="351"/>
    </location>
</feature>
<accession>A0A1H0PAP9</accession>
<dbReference type="AlphaFoldDB" id="A0A1H0PAP9"/>
<name>A0A1H0PAP9_9BACT</name>